<evidence type="ECO:0000256" key="8">
    <source>
        <dbReference type="ARBA" id="ARBA00038263"/>
    </source>
</evidence>
<accession>A0ABS8HNT0</accession>
<evidence type="ECO:0000256" key="6">
    <source>
        <dbReference type="ARBA" id="ARBA00022837"/>
    </source>
</evidence>
<evidence type="ECO:0000256" key="1">
    <source>
        <dbReference type="ARBA" id="ARBA00001913"/>
    </source>
</evidence>
<keyword evidence="3" id="KW-0964">Secreted</keyword>
<comment type="subcellular location">
    <subcellularLocation>
        <location evidence="2">Secreted</location>
    </subcellularLocation>
</comment>
<dbReference type="RefSeq" id="WP_229534146.1">
    <property type="nucleotide sequence ID" value="NZ_JAJHJB010000004.1"/>
</dbReference>
<dbReference type="SMART" id="SM00710">
    <property type="entry name" value="PbH1"/>
    <property type="match status" value="5"/>
</dbReference>
<protein>
    <submittedName>
        <fullName evidence="10">Right-handed parallel beta-helix repeat-containing protein</fullName>
    </submittedName>
</protein>
<keyword evidence="5" id="KW-0732">Signal</keyword>
<evidence type="ECO:0000256" key="5">
    <source>
        <dbReference type="ARBA" id="ARBA00022729"/>
    </source>
</evidence>
<evidence type="ECO:0000256" key="3">
    <source>
        <dbReference type="ARBA" id="ARBA00022525"/>
    </source>
</evidence>
<evidence type="ECO:0000259" key="9">
    <source>
        <dbReference type="Pfam" id="PF13229"/>
    </source>
</evidence>
<comment type="caution">
    <text evidence="10">The sequence shown here is derived from an EMBL/GenBank/DDBJ whole genome shotgun (WGS) entry which is preliminary data.</text>
</comment>
<dbReference type="PANTHER" id="PTHR40088:SF1">
    <property type="entry name" value="PECTATE LYASE PEL9"/>
    <property type="match status" value="1"/>
</dbReference>
<dbReference type="Pfam" id="PF13229">
    <property type="entry name" value="Beta_helix"/>
    <property type="match status" value="1"/>
</dbReference>
<evidence type="ECO:0000313" key="10">
    <source>
        <dbReference type="EMBL" id="MCC5464725.1"/>
    </source>
</evidence>
<keyword evidence="11" id="KW-1185">Reference proteome</keyword>
<keyword evidence="4" id="KW-0479">Metal-binding</keyword>
<keyword evidence="7" id="KW-0456">Lyase</keyword>
<dbReference type="PANTHER" id="PTHR40088">
    <property type="entry name" value="PECTATE LYASE (EUROFUNG)"/>
    <property type="match status" value="1"/>
</dbReference>
<feature type="domain" description="Right handed beta helix" evidence="9">
    <location>
        <begin position="72"/>
        <end position="207"/>
    </location>
</feature>
<dbReference type="Gene3D" id="2.160.20.10">
    <property type="entry name" value="Single-stranded right-handed beta-helix, Pectin lyase-like"/>
    <property type="match status" value="1"/>
</dbReference>
<evidence type="ECO:0000313" key="11">
    <source>
        <dbReference type="Proteomes" id="UP001165492"/>
    </source>
</evidence>
<dbReference type="InterPro" id="IPR012334">
    <property type="entry name" value="Pectin_lyas_fold"/>
</dbReference>
<dbReference type="InterPro" id="IPR006626">
    <property type="entry name" value="PbH1"/>
</dbReference>
<sequence length="332" mass="35033">MSTYNVTTYTQLKSAVASATSGDTIYIGASITCSAQIVMSTSGVTLKAATGVTPVLDFSAIGSINSGSKGIGIYVTGSNNTIYGLIIQNAGDNGIKIEGASNTVQNCIFRYNGDTGLQISKSTAKNNTIKYCDSYRNCDTATSGGNADGFACKLSAGTGNQFIGCRGFQNSDDGWDSYDMNNDVTYTDCITWHNGDASITTYAGNGNGFKLGSKGGNGKRTMTRCIAWDTQYNGKKGFDQNNGIGATTLTNCLSFDNVIGYQLDDASSLVMKNCREFNCDSDELPSGVSVTKITDTTKQASIRSAVKTACNKILSNCENNIITGAITLDIWD</sequence>
<organism evidence="10 11">
    <name type="scientific">Pelosinus baikalensis</name>
    <dbReference type="NCBI Taxonomy" id="2892015"/>
    <lineage>
        <taxon>Bacteria</taxon>
        <taxon>Bacillati</taxon>
        <taxon>Bacillota</taxon>
        <taxon>Negativicutes</taxon>
        <taxon>Selenomonadales</taxon>
        <taxon>Sporomusaceae</taxon>
        <taxon>Pelosinus</taxon>
    </lineage>
</organism>
<evidence type="ECO:0000256" key="4">
    <source>
        <dbReference type="ARBA" id="ARBA00022723"/>
    </source>
</evidence>
<dbReference type="InterPro" id="IPR039448">
    <property type="entry name" value="Beta_helix"/>
</dbReference>
<keyword evidence="6" id="KW-0106">Calcium</keyword>
<dbReference type="InterPro" id="IPR011050">
    <property type="entry name" value="Pectin_lyase_fold/virulence"/>
</dbReference>
<evidence type="ECO:0000256" key="7">
    <source>
        <dbReference type="ARBA" id="ARBA00023239"/>
    </source>
</evidence>
<name>A0ABS8HNT0_9FIRM</name>
<dbReference type="InterPro" id="IPR052052">
    <property type="entry name" value="Polysaccharide_Lyase_9"/>
</dbReference>
<comment type="cofactor">
    <cofactor evidence="1">
        <name>Ca(2+)</name>
        <dbReference type="ChEBI" id="CHEBI:29108"/>
    </cofactor>
</comment>
<evidence type="ECO:0000256" key="2">
    <source>
        <dbReference type="ARBA" id="ARBA00004613"/>
    </source>
</evidence>
<dbReference type="Proteomes" id="UP001165492">
    <property type="component" value="Unassembled WGS sequence"/>
</dbReference>
<reference evidence="10" key="1">
    <citation type="submission" date="2021-11" db="EMBL/GenBank/DDBJ databases">
        <title>Description of a new species Pelosinus isolated from the bottom sediments of Lake Baikal.</title>
        <authorList>
            <person name="Zakharyuk A."/>
        </authorList>
    </citation>
    <scope>NUCLEOTIDE SEQUENCE</scope>
    <source>
        <strain evidence="10">Bkl1</strain>
    </source>
</reference>
<proteinExistence type="inferred from homology"/>
<dbReference type="SUPFAM" id="SSF51126">
    <property type="entry name" value="Pectin lyase-like"/>
    <property type="match status" value="1"/>
</dbReference>
<dbReference type="EMBL" id="JAJHJB010000004">
    <property type="protein sequence ID" value="MCC5464725.1"/>
    <property type="molecule type" value="Genomic_DNA"/>
</dbReference>
<comment type="similarity">
    <text evidence="8">Belongs to the polysaccharide lyase 9 family.</text>
</comment>
<gene>
    <name evidence="10" type="ORF">LMF89_05000</name>
</gene>